<proteinExistence type="predicted"/>
<dbReference type="EMBL" id="MNPL01020036">
    <property type="protein sequence ID" value="OQR69721.1"/>
    <property type="molecule type" value="Genomic_DNA"/>
</dbReference>
<dbReference type="InParanoid" id="A0A1V9X8L4"/>
<sequence length="113" mass="12507">YYSRLLLAPRPSAARISEVARTLRQRRHSAESVTPQFSPVAQTRARIGHSAPLRLAPAKLREENTTNTSVNKNECSKHIGYCLMSSIKRVLCEVNREVSPLLFGGSLTTVNCA</sequence>
<keyword evidence="2" id="KW-1185">Reference proteome</keyword>
<name>A0A1V9X8L4_9ACAR</name>
<dbReference type="Proteomes" id="UP000192247">
    <property type="component" value="Unassembled WGS sequence"/>
</dbReference>
<accession>A0A1V9X8L4</accession>
<evidence type="ECO:0000313" key="2">
    <source>
        <dbReference type="Proteomes" id="UP000192247"/>
    </source>
</evidence>
<organism evidence="1 2">
    <name type="scientific">Tropilaelaps mercedesae</name>
    <dbReference type="NCBI Taxonomy" id="418985"/>
    <lineage>
        <taxon>Eukaryota</taxon>
        <taxon>Metazoa</taxon>
        <taxon>Ecdysozoa</taxon>
        <taxon>Arthropoda</taxon>
        <taxon>Chelicerata</taxon>
        <taxon>Arachnida</taxon>
        <taxon>Acari</taxon>
        <taxon>Parasitiformes</taxon>
        <taxon>Mesostigmata</taxon>
        <taxon>Gamasina</taxon>
        <taxon>Dermanyssoidea</taxon>
        <taxon>Laelapidae</taxon>
        <taxon>Tropilaelaps</taxon>
    </lineage>
</organism>
<gene>
    <name evidence="1" type="ORF">BIW11_12087</name>
</gene>
<protein>
    <submittedName>
        <fullName evidence="1">Uncharacterized protein</fullName>
    </submittedName>
</protein>
<feature type="non-terminal residue" evidence="1">
    <location>
        <position position="1"/>
    </location>
</feature>
<dbReference type="AlphaFoldDB" id="A0A1V9X8L4"/>
<comment type="caution">
    <text evidence="1">The sequence shown here is derived from an EMBL/GenBank/DDBJ whole genome shotgun (WGS) entry which is preliminary data.</text>
</comment>
<evidence type="ECO:0000313" key="1">
    <source>
        <dbReference type="EMBL" id="OQR69721.1"/>
    </source>
</evidence>
<reference evidence="1 2" key="1">
    <citation type="journal article" date="2017" name="Gigascience">
        <title>Draft genome of the honey bee ectoparasitic mite, Tropilaelaps mercedesae, is shaped by the parasitic life history.</title>
        <authorList>
            <person name="Dong X."/>
            <person name="Armstrong S.D."/>
            <person name="Xia D."/>
            <person name="Makepeace B.L."/>
            <person name="Darby A.C."/>
            <person name="Kadowaki T."/>
        </authorList>
    </citation>
    <scope>NUCLEOTIDE SEQUENCE [LARGE SCALE GENOMIC DNA]</scope>
    <source>
        <strain evidence="1">Wuxi-XJTLU</strain>
    </source>
</reference>